<comment type="caution">
    <text evidence="1">The sequence shown here is derived from an EMBL/GenBank/DDBJ whole genome shotgun (WGS) entry which is preliminary data.</text>
</comment>
<reference evidence="1 2" key="1">
    <citation type="submission" date="2020-01" db="EMBL/GenBank/DDBJ databases">
        <title>Genomes of bacteria type strains.</title>
        <authorList>
            <person name="Chen J."/>
            <person name="Zhu S."/>
            <person name="Yang J."/>
        </authorList>
    </citation>
    <scope>NUCLEOTIDE SEQUENCE [LARGE SCALE GENOMIC DNA]</scope>
    <source>
        <strain evidence="1 2">DSM 16655</strain>
    </source>
</reference>
<keyword evidence="2" id="KW-1185">Reference proteome</keyword>
<proteinExistence type="predicted"/>
<evidence type="ECO:0000313" key="2">
    <source>
        <dbReference type="Proteomes" id="UP001320715"/>
    </source>
</evidence>
<sequence length="104" mass="10791">MNSDNDNARDGGDAATIFIIIGQVSQEKGGDMAPVHVMLGAPDEDTAVRLCLDALSAKGFAEADLDQIGLMQGMPDEEPHASAYQGALEGEVAVIAFDQSGNGR</sequence>
<name>A0ABT1CVM5_9HYPH</name>
<evidence type="ECO:0000313" key="1">
    <source>
        <dbReference type="EMBL" id="MCO6410253.1"/>
    </source>
</evidence>
<dbReference type="Proteomes" id="UP001320715">
    <property type="component" value="Unassembled WGS sequence"/>
</dbReference>
<gene>
    <name evidence="1" type="ORF">GTW23_18900</name>
</gene>
<protein>
    <submittedName>
        <fullName evidence="1">Transcriptional regulator</fullName>
    </submittedName>
</protein>
<organism evidence="1 2">
    <name type="scientific">Hoeflea alexandrii</name>
    <dbReference type="NCBI Taxonomy" id="288436"/>
    <lineage>
        <taxon>Bacteria</taxon>
        <taxon>Pseudomonadati</taxon>
        <taxon>Pseudomonadota</taxon>
        <taxon>Alphaproteobacteria</taxon>
        <taxon>Hyphomicrobiales</taxon>
        <taxon>Rhizobiaceae</taxon>
        <taxon>Hoeflea</taxon>
    </lineage>
</organism>
<dbReference type="EMBL" id="JAAAML010000003">
    <property type="protein sequence ID" value="MCO6410253.1"/>
    <property type="molecule type" value="Genomic_DNA"/>
</dbReference>
<accession>A0ABT1CVM5</accession>
<dbReference type="RefSeq" id="WP_252916909.1">
    <property type="nucleotide sequence ID" value="NZ_CP159480.1"/>
</dbReference>